<sequence>MELSVVVAGVVVDADRVLIAQRRRPVFVEGKWEFPGGKVEPGETEPDALVRELMEELDIACTVFERVPGEWDLSMGAVLHVYLAHIEAGAPTPGHDHMSVRWVTPEEFAMVDWLDSDREALPAVVRALAQTP</sequence>
<dbReference type="GO" id="GO:0035539">
    <property type="term" value="F:8-oxo-7,8-dihydrodeoxyguanosine triphosphate pyrophosphatase activity"/>
    <property type="evidence" value="ECO:0007669"/>
    <property type="project" value="UniProtKB-EC"/>
</dbReference>
<dbReference type="PANTHER" id="PTHR47707:SF1">
    <property type="entry name" value="NUDIX HYDROLASE FAMILY PROTEIN"/>
    <property type="match status" value="1"/>
</dbReference>
<dbReference type="Pfam" id="PF00293">
    <property type="entry name" value="NUDIX"/>
    <property type="match status" value="1"/>
</dbReference>
<dbReference type="GO" id="GO:0046872">
    <property type="term" value="F:metal ion binding"/>
    <property type="evidence" value="ECO:0007669"/>
    <property type="project" value="UniProtKB-KW"/>
</dbReference>
<dbReference type="EC" id="3.6.1.55" evidence="11"/>
<evidence type="ECO:0000256" key="7">
    <source>
        <dbReference type="ARBA" id="ARBA00022801"/>
    </source>
</evidence>
<keyword evidence="9" id="KW-0234">DNA repair</keyword>
<dbReference type="PROSITE" id="PS51462">
    <property type="entry name" value="NUDIX"/>
    <property type="match status" value="1"/>
</dbReference>
<keyword evidence="5" id="KW-0479">Metal-binding</keyword>
<dbReference type="InterPro" id="IPR000086">
    <property type="entry name" value="NUDIX_hydrolase_dom"/>
</dbReference>
<keyword evidence="7" id="KW-0378">Hydrolase</keyword>
<dbReference type="PRINTS" id="PR00502">
    <property type="entry name" value="NUDIXFAMILY"/>
</dbReference>
<feature type="domain" description="Nudix hydrolase" evidence="12">
    <location>
        <begin position="2"/>
        <end position="128"/>
    </location>
</feature>
<keyword evidence="3" id="KW-0515">Mutator protein</keyword>
<reference evidence="13" key="1">
    <citation type="submission" date="2020-05" db="EMBL/GenBank/DDBJ databases">
        <authorList>
            <person name="Chiriac C."/>
            <person name="Salcher M."/>
            <person name="Ghai R."/>
            <person name="Kavagutti S V."/>
        </authorList>
    </citation>
    <scope>NUCLEOTIDE SEQUENCE</scope>
</reference>
<dbReference type="Gene3D" id="3.90.79.10">
    <property type="entry name" value="Nucleoside Triphosphate Pyrophosphohydrolase"/>
    <property type="match status" value="1"/>
</dbReference>
<evidence type="ECO:0000256" key="4">
    <source>
        <dbReference type="ARBA" id="ARBA00022705"/>
    </source>
</evidence>
<comment type="catalytic activity">
    <reaction evidence="10">
        <text>8-oxo-dGTP + H2O = 8-oxo-dGMP + diphosphate + H(+)</text>
        <dbReference type="Rhea" id="RHEA:31575"/>
        <dbReference type="ChEBI" id="CHEBI:15377"/>
        <dbReference type="ChEBI" id="CHEBI:15378"/>
        <dbReference type="ChEBI" id="CHEBI:33019"/>
        <dbReference type="ChEBI" id="CHEBI:63224"/>
        <dbReference type="ChEBI" id="CHEBI:77896"/>
        <dbReference type="EC" id="3.6.1.55"/>
    </reaction>
</comment>
<organism evidence="13">
    <name type="scientific">freshwater metagenome</name>
    <dbReference type="NCBI Taxonomy" id="449393"/>
    <lineage>
        <taxon>unclassified sequences</taxon>
        <taxon>metagenomes</taxon>
        <taxon>ecological metagenomes</taxon>
    </lineage>
</organism>
<keyword evidence="4" id="KW-0235">DNA replication</keyword>
<dbReference type="GO" id="GO:0044715">
    <property type="term" value="F:8-oxo-dGDP phosphatase activity"/>
    <property type="evidence" value="ECO:0007669"/>
    <property type="project" value="TreeGrafter"/>
</dbReference>
<dbReference type="GO" id="GO:0006281">
    <property type="term" value="P:DNA repair"/>
    <property type="evidence" value="ECO:0007669"/>
    <property type="project" value="UniProtKB-KW"/>
</dbReference>
<keyword evidence="6" id="KW-0227">DNA damage</keyword>
<dbReference type="GO" id="GO:0044716">
    <property type="term" value="F:8-oxo-GDP phosphatase activity"/>
    <property type="evidence" value="ECO:0007669"/>
    <property type="project" value="TreeGrafter"/>
</dbReference>
<accession>A0A6J7GTJ3</accession>
<evidence type="ECO:0000256" key="2">
    <source>
        <dbReference type="ARBA" id="ARBA00005582"/>
    </source>
</evidence>
<evidence type="ECO:0000256" key="9">
    <source>
        <dbReference type="ARBA" id="ARBA00023204"/>
    </source>
</evidence>
<evidence type="ECO:0000256" key="5">
    <source>
        <dbReference type="ARBA" id="ARBA00022723"/>
    </source>
</evidence>
<evidence type="ECO:0000313" key="13">
    <source>
        <dbReference type="EMBL" id="CAB4911691.1"/>
    </source>
</evidence>
<dbReference type="AlphaFoldDB" id="A0A6J7GTJ3"/>
<dbReference type="SUPFAM" id="SSF55811">
    <property type="entry name" value="Nudix"/>
    <property type="match status" value="1"/>
</dbReference>
<protein>
    <recommendedName>
        <fullName evidence="11">8-oxo-dGTP diphosphatase</fullName>
        <ecNumber evidence="11">3.6.1.55</ecNumber>
    </recommendedName>
</protein>
<evidence type="ECO:0000256" key="10">
    <source>
        <dbReference type="ARBA" id="ARBA00035861"/>
    </source>
</evidence>
<dbReference type="EMBL" id="CAFBMR010000025">
    <property type="protein sequence ID" value="CAB4911691.1"/>
    <property type="molecule type" value="Genomic_DNA"/>
</dbReference>
<evidence type="ECO:0000259" key="12">
    <source>
        <dbReference type="PROSITE" id="PS51462"/>
    </source>
</evidence>
<dbReference type="GO" id="GO:0006260">
    <property type="term" value="P:DNA replication"/>
    <property type="evidence" value="ECO:0007669"/>
    <property type="project" value="UniProtKB-KW"/>
</dbReference>
<gene>
    <name evidence="13" type="ORF">UFOPK3610_00845</name>
</gene>
<evidence type="ECO:0000256" key="1">
    <source>
        <dbReference type="ARBA" id="ARBA00001946"/>
    </source>
</evidence>
<dbReference type="PANTHER" id="PTHR47707">
    <property type="entry name" value="8-OXO-DGTP DIPHOSPHATASE"/>
    <property type="match status" value="1"/>
</dbReference>
<evidence type="ECO:0000256" key="11">
    <source>
        <dbReference type="ARBA" id="ARBA00038905"/>
    </source>
</evidence>
<keyword evidence="8" id="KW-0460">Magnesium</keyword>
<dbReference type="PROSITE" id="PS00893">
    <property type="entry name" value="NUDIX_BOX"/>
    <property type="match status" value="1"/>
</dbReference>
<dbReference type="InterPro" id="IPR020476">
    <property type="entry name" value="Nudix_hydrolase"/>
</dbReference>
<name>A0A6J7GTJ3_9ZZZZ</name>
<dbReference type="InterPro" id="IPR047127">
    <property type="entry name" value="MutT-like"/>
</dbReference>
<comment type="cofactor">
    <cofactor evidence="1">
        <name>Mg(2+)</name>
        <dbReference type="ChEBI" id="CHEBI:18420"/>
    </cofactor>
</comment>
<evidence type="ECO:0000256" key="6">
    <source>
        <dbReference type="ARBA" id="ARBA00022763"/>
    </source>
</evidence>
<comment type="similarity">
    <text evidence="2">Belongs to the Nudix hydrolase family.</text>
</comment>
<dbReference type="InterPro" id="IPR020084">
    <property type="entry name" value="NUDIX_hydrolase_CS"/>
</dbReference>
<dbReference type="GO" id="GO:0008413">
    <property type="term" value="F:8-oxo-7,8-dihydroguanosine triphosphate pyrophosphatase activity"/>
    <property type="evidence" value="ECO:0007669"/>
    <property type="project" value="TreeGrafter"/>
</dbReference>
<dbReference type="CDD" id="cd03425">
    <property type="entry name" value="NUDIX_MutT_NudA_like"/>
    <property type="match status" value="1"/>
</dbReference>
<evidence type="ECO:0000256" key="8">
    <source>
        <dbReference type="ARBA" id="ARBA00022842"/>
    </source>
</evidence>
<evidence type="ECO:0000256" key="3">
    <source>
        <dbReference type="ARBA" id="ARBA00022457"/>
    </source>
</evidence>
<proteinExistence type="inferred from homology"/>
<dbReference type="InterPro" id="IPR015797">
    <property type="entry name" value="NUDIX_hydrolase-like_dom_sf"/>
</dbReference>